<accession>A0A4R1KCB6</accession>
<evidence type="ECO:0000313" key="3">
    <source>
        <dbReference type="EMBL" id="TCK61680.1"/>
    </source>
</evidence>
<dbReference type="AlphaFoldDB" id="A0A4R1KCB6"/>
<reference evidence="3 4" key="1">
    <citation type="submission" date="2019-03" db="EMBL/GenBank/DDBJ databases">
        <title>Genomic Encyclopedia of Type Strains, Phase IV (KMG-IV): sequencing the most valuable type-strain genomes for metagenomic binning, comparative biology and taxonomic classification.</title>
        <authorList>
            <person name="Goeker M."/>
        </authorList>
    </citation>
    <scope>NUCLEOTIDE SEQUENCE [LARGE SCALE GENOMIC DNA]</scope>
    <source>
        <strain evidence="3 4">DSM 24984</strain>
    </source>
</reference>
<gene>
    <name evidence="3" type="ORF">C8D98_0182</name>
</gene>
<dbReference type="OrthoDB" id="9804504at2"/>
<evidence type="ECO:0000256" key="1">
    <source>
        <dbReference type="SAM" id="Phobius"/>
    </source>
</evidence>
<dbReference type="InterPro" id="IPR018638">
    <property type="entry name" value="DUF2061_membrane"/>
</dbReference>
<dbReference type="Pfam" id="PF09834">
    <property type="entry name" value="DUF2061"/>
    <property type="match status" value="1"/>
</dbReference>
<comment type="caution">
    <text evidence="3">The sequence shown here is derived from an EMBL/GenBank/DDBJ whole genome shotgun (WGS) entry which is preliminary data.</text>
</comment>
<keyword evidence="1" id="KW-1133">Transmembrane helix</keyword>
<sequence>MFKETTTRSVLKAVSWRFFGTMTTMIIVYVMFRRIDLAVFTGILETLSKIALYFVHERIWNKIPIGKNNE</sequence>
<keyword evidence="4" id="KW-1185">Reference proteome</keyword>
<proteinExistence type="predicted"/>
<feature type="transmembrane region" description="Helical" evidence="1">
    <location>
        <begin position="14"/>
        <end position="32"/>
    </location>
</feature>
<protein>
    <submittedName>
        <fullName evidence="3">Putative membrane protein</fullName>
    </submittedName>
</protein>
<keyword evidence="1" id="KW-0472">Membrane</keyword>
<organism evidence="3 4">
    <name type="scientific">Seleniivibrio woodruffii</name>
    <dbReference type="NCBI Taxonomy" id="1078050"/>
    <lineage>
        <taxon>Bacteria</taxon>
        <taxon>Pseudomonadati</taxon>
        <taxon>Deferribacterota</taxon>
        <taxon>Deferribacteres</taxon>
        <taxon>Deferribacterales</taxon>
        <taxon>Geovibrionaceae</taxon>
        <taxon>Seleniivibrio</taxon>
    </lineage>
</organism>
<keyword evidence="1" id="KW-0812">Transmembrane</keyword>
<dbReference type="EMBL" id="SMGG01000003">
    <property type="protein sequence ID" value="TCK61680.1"/>
    <property type="molecule type" value="Genomic_DNA"/>
</dbReference>
<evidence type="ECO:0000259" key="2">
    <source>
        <dbReference type="Pfam" id="PF09834"/>
    </source>
</evidence>
<name>A0A4R1KCB6_9BACT</name>
<evidence type="ECO:0000313" key="4">
    <source>
        <dbReference type="Proteomes" id="UP000294614"/>
    </source>
</evidence>
<feature type="domain" description="DUF2061" evidence="2">
    <location>
        <begin position="10"/>
        <end position="61"/>
    </location>
</feature>
<dbReference type="Proteomes" id="UP000294614">
    <property type="component" value="Unassembled WGS sequence"/>
</dbReference>
<dbReference type="RefSeq" id="WP_132871166.1">
    <property type="nucleotide sequence ID" value="NZ_JAJUHT010000003.1"/>
</dbReference>